<name>A0AAT9GAC9_9RICK</name>
<protein>
    <submittedName>
        <fullName evidence="1">Uncharacterized protein</fullName>
    </submittedName>
</protein>
<accession>A0AAT9GAC9</accession>
<proteinExistence type="predicted"/>
<sequence>MKNELKQGCGVTKDGKYNVTIEEALRELGKYVFYITLSKVVK</sequence>
<dbReference type="AlphaFoldDB" id="A0AAT9GAC9"/>
<gene>
    <name evidence="1" type="ORF">DMENIID0002_13710</name>
</gene>
<organism evidence="1">
    <name type="scientific">Candidatus Tisiphia endosymbiont of Sergentomyia squamirostris</name>
    <dbReference type="NCBI Taxonomy" id="3113639"/>
    <lineage>
        <taxon>Bacteria</taxon>
        <taxon>Pseudomonadati</taxon>
        <taxon>Pseudomonadota</taxon>
        <taxon>Alphaproteobacteria</taxon>
        <taxon>Rickettsiales</taxon>
        <taxon>Rickettsiaceae</taxon>
        <taxon>Rickettsieae</taxon>
        <taxon>Candidatus Tisiphia</taxon>
    </lineage>
</organism>
<dbReference type="EMBL" id="AP029170">
    <property type="protein sequence ID" value="BFD46725.1"/>
    <property type="molecule type" value="Genomic_DNA"/>
</dbReference>
<evidence type="ECO:0000313" key="1">
    <source>
        <dbReference type="EMBL" id="BFD46725.1"/>
    </source>
</evidence>
<reference evidence="1" key="1">
    <citation type="submission" date="2024-01" db="EMBL/GenBank/DDBJ databases">
        <title>Sequencing the genomes of a sandfly, Sergentomyia squamirostris, and its two endosymbionts.</title>
        <authorList>
            <person name="Itokawa K."/>
            <person name="Sanjoba C."/>
        </authorList>
    </citation>
    <scope>NUCLEOTIDE SEQUENCE</scope>
    <source>
        <strain evidence="1">RiSSQ</strain>
    </source>
</reference>